<evidence type="ECO:0000313" key="2">
    <source>
        <dbReference type="EMBL" id="CAH2041274.1"/>
    </source>
</evidence>
<reference evidence="2" key="1">
    <citation type="submission" date="2022-03" db="EMBL/GenBank/DDBJ databases">
        <authorList>
            <person name="Martin H S."/>
        </authorList>
    </citation>
    <scope>NUCLEOTIDE SEQUENCE</scope>
</reference>
<evidence type="ECO:0000256" key="1">
    <source>
        <dbReference type="SAM" id="Phobius"/>
    </source>
</evidence>
<accession>A0ABN8HTV2</accession>
<dbReference type="EMBL" id="OW152825">
    <property type="protein sequence ID" value="CAH2041274.1"/>
    <property type="molecule type" value="Genomic_DNA"/>
</dbReference>
<sequence>MFLTDDATSAKYALKAFKFRVVVWAHAYYVNTAEFFLFLVFEETNGYRDAPRSVSIHLSCPYGIYS</sequence>
<evidence type="ECO:0000313" key="3">
    <source>
        <dbReference type="Proteomes" id="UP000837857"/>
    </source>
</evidence>
<keyword evidence="1" id="KW-1133">Transmembrane helix</keyword>
<feature type="non-terminal residue" evidence="2">
    <location>
        <position position="66"/>
    </location>
</feature>
<proteinExistence type="predicted"/>
<gene>
    <name evidence="2" type="ORF">IPOD504_LOCUS3047</name>
</gene>
<feature type="transmembrane region" description="Helical" evidence="1">
    <location>
        <begin position="21"/>
        <end position="41"/>
    </location>
</feature>
<dbReference type="Proteomes" id="UP000837857">
    <property type="component" value="Chromosome 13"/>
</dbReference>
<keyword evidence="1" id="KW-0472">Membrane</keyword>
<organism evidence="2 3">
    <name type="scientific">Iphiclides podalirius</name>
    <name type="common">scarce swallowtail</name>
    <dbReference type="NCBI Taxonomy" id="110791"/>
    <lineage>
        <taxon>Eukaryota</taxon>
        <taxon>Metazoa</taxon>
        <taxon>Ecdysozoa</taxon>
        <taxon>Arthropoda</taxon>
        <taxon>Hexapoda</taxon>
        <taxon>Insecta</taxon>
        <taxon>Pterygota</taxon>
        <taxon>Neoptera</taxon>
        <taxon>Endopterygota</taxon>
        <taxon>Lepidoptera</taxon>
        <taxon>Glossata</taxon>
        <taxon>Ditrysia</taxon>
        <taxon>Papilionoidea</taxon>
        <taxon>Papilionidae</taxon>
        <taxon>Papilioninae</taxon>
        <taxon>Iphiclides</taxon>
    </lineage>
</organism>
<keyword evidence="3" id="KW-1185">Reference proteome</keyword>
<keyword evidence="1" id="KW-0812">Transmembrane</keyword>
<name>A0ABN8HTV2_9NEOP</name>
<protein>
    <submittedName>
        <fullName evidence="2">Uncharacterized protein</fullName>
    </submittedName>
</protein>